<keyword evidence="1" id="KW-0732">Signal</keyword>
<dbReference type="EMBL" id="JAGQLF010000019">
    <property type="protein sequence ID" value="MCA9386834.1"/>
    <property type="molecule type" value="Genomic_DNA"/>
</dbReference>
<dbReference type="GO" id="GO:0004222">
    <property type="term" value="F:metalloendopeptidase activity"/>
    <property type="evidence" value="ECO:0007669"/>
    <property type="project" value="TreeGrafter"/>
</dbReference>
<evidence type="ECO:0000259" key="4">
    <source>
        <dbReference type="Pfam" id="PF18885"/>
    </source>
</evidence>
<feature type="chain" id="PRO_5036993387" evidence="1">
    <location>
        <begin position="23"/>
        <end position="1888"/>
    </location>
</feature>
<feature type="signal peptide" evidence="1">
    <location>
        <begin position="1"/>
        <end position="22"/>
    </location>
</feature>
<proteinExistence type="predicted"/>
<feature type="domain" description="M23ase beta-sheet core" evidence="3">
    <location>
        <begin position="1175"/>
        <end position="1294"/>
    </location>
</feature>
<accession>A0A955LB03</accession>
<dbReference type="SUPFAM" id="SSF51261">
    <property type="entry name" value="Duplicated hybrid motif"/>
    <property type="match status" value="2"/>
</dbReference>
<dbReference type="CDD" id="cd12797">
    <property type="entry name" value="M23_peptidase"/>
    <property type="match status" value="2"/>
</dbReference>
<feature type="domain" description="M23ase beta-sheet core" evidence="3">
    <location>
        <begin position="1753"/>
        <end position="1852"/>
    </location>
</feature>
<evidence type="ECO:0000259" key="2">
    <source>
        <dbReference type="Pfam" id="PF01345"/>
    </source>
</evidence>
<feature type="domain" description="DUF5648" evidence="4">
    <location>
        <begin position="1401"/>
        <end position="1498"/>
    </location>
</feature>
<reference evidence="5" key="1">
    <citation type="submission" date="2020-04" db="EMBL/GenBank/DDBJ databases">
        <authorList>
            <person name="Zhang T."/>
        </authorList>
    </citation>
    <scope>NUCLEOTIDE SEQUENCE</scope>
    <source>
        <strain evidence="5">HKST-UBA09</strain>
    </source>
</reference>
<feature type="domain" description="DUF11" evidence="2">
    <location>
        <begin position="325"/>
        <end position="437"/>
    </location>
</feature>
<name>A0A955LB03_9BACT</name>
<organism evidence="5 6">
    <name type="scientific">Candidatus Dojkabacteria bacterium</name>
    <dbReference type="NCBI Taxonomy" id="2099670"/>
    <lineage>
        <taxon>Bacteria</taxon>
        <taxon>Candidatus Dojkabacteria</taxon>
    </lineage>
</organism>
<dbReference type="Gene3D" id="2.30.30.40">
    <property type="entry name" value="SH3 Domains"/>
    <property type="match status" value="1"/>
</dbReference>
<reference evidence="5" key="2">
    <citation type="journal article" date="2021" name="Microbiome">
        <title>Successional dynamics and alternative stable states in a saline activated sludge microbial community over 9 years.</title>
        <authorList>
            <person name="Wang Y."/>
            <person name="Ye J."/>
            <person name="Ju F."/>
            <person name="Liu L."/>
            <person name="Boyd J.A."/>
            <person name="Deng Y."/>
            <person name="Parks D.H."/>
            <person name="Jiang X."/>
            <person name="Yin X."/>
            <person name="Woodcroft B.J."/>
            <person name="Tyson G.W."/>
            <person name="Hugenholtz P."/>
            <person name="Polz M.F."/>
            <person name="Zhang T."/>
        </authorList>
    </citation>
    <scope>NUCLEOTIDE SEQUENCE</scope>
    <source>
        <strain evidence="5">HKST-UBA09</strain>
    </source>
</reference>
<dbReference type="InterPro" id="IPR016047">
    <property type="entry name" value="M23ase_b-sheet_dom"/>
</dbReference>
<sequence>MKITKNITKIFLILLFSFTSSFGPLIQTVSAADNLIESDLIDLSSEFIEEPLLGATGTILIKVKNTTDIRIYNLEIDLNLPNGVSFDAAIEPKENELVKPTKKTNELVSWENIADLLPNEEFVVSARLKFAGESQFSIDDNVEFNISAKASHSPIFVEDIFEDILVNTKIAGLRIETDVKRSVLVGEDSVDRNIIIKNNTEIDSSSEDDVIVTEILDDGIEFEWNSEDLINNIDDPANFEFNAEEQESGKTFLQWIIDQLKKDNYENPIDISYKIGVPYAKSNGEVVNENDKLNINTDVSAKYEVNDELVSVNLSKQDVITAKYIKINKSADKNIVNPGDFVTYQISGKTSQFYSYNSVLITDTLPNGTEFVSSIVEPASIIENEDGTTSLVWEINSLSPNEEIEFEYTALVKDTYIDNSELLAKDNLNNDVSINGNWNSTEDERVGVSEEIDNKVVQTEKVTTKTTVFNQKTNEWVSSTNTNKGFPVSLKIETKVPTKVPTNDLVLKFFYPEYLKLDLEGLNVQIDGVTSKNDLTINTDGVKFIQLNLGDVDKNTKITLLVNGEVENNSELKSGHLLRTLTRVTYINSIGSQRREVGQATLIIRNPKSIIVINNNDKYTTKDLIKKSVTIETADASLENYVRYTYSDLNTNQSKQSEWISWNEDLGQTQVFPDYLMNGSVDGLKEICVEVKDQLGNISPLSCDQIILDTKAPTGSVLINNGQTSSAESSIVNVLISQDSNNSDNPIYYSYSIDGASWSEFSETGSDSLELNNIDLGINEGLATIFVRFKDEAGNISSTVKDDILIKNPDNTGSGIVDLKYGIEYINDDYITNANIISTYSLNTFPNDLYTYQEVILVFDAKNSGTIPWYPEGNIVNPTNLSYHWFNVDTGSYYVWNGNRAHLLNMVSNNSTYDNARLNVLSPDKPGNYILELDAVHEGVTWFATQGVQTYKINVEIKDLPTDDNSGGVLGYYTNNDDFGWGEYAPVTCTLKSESDLLIAPNGDTQVVLAKDSTVYAFNYNNDYAQVLFKPNTIGWVNIENLNCEKDLSTTLPNLVTNDTYREKAFVCDARRTEMRTNPSWDSNIIEYLSLNQEIYILEELPSTKGNGWLQVLTLDGRSGWVPDSFICVTKDGQVYNWIDYVEFIRPYDDPGTDPNGDYYDIDITSDFGERDGTYHTGIDYGLYCGTELYAAADGVVLYTSTEGVTLGNDSTPETPANYVVIEHQSNPDPETGEVYKFQTRYWHLDEVYVVPGQNVAQGQAIGTSGNTGYVRGNEESVYEPKGCHLHFETHRYNEDGSTYPIDPELLFQYGEIDSPVILGLSELGDFGYGDSNKIEWSKLKPVYRFYSPVDGGHFYTISEEEKNKVINNMSSNWTYEKVAFYAYEPILDEDGNEVEGVTYPAGTLPVYRFWSPTGLGHFYTINDKEKSNVINNMSNNWTYEKVAFYTYPIEEIFTDPVERYIRSNPQKHFFTINKTEQEKLNTELRNIYFYEKSAFFAISAETYSRYLFPIKIQTDKDYLYSNFTSYCGHEKYEVHKSNGSFIGDIYFSDRIGDFVYILQKDYYRAAFYDDLAGSSECDLLGIPTMQYPAEAAKSPQGTKGTYQMYERGGIYHNNKYNSTWAVYGNIFDQYEKWGDENGQKGTRSKWGFPAGGVHVDPNSGRLCQDFEGGLWICGTSSCEVGQVWNNTSKSCEEPPCPVGYSIYGDGCKKDFLGGSIHPISVDSDCIGADIVYSGPFGHDDFGFRNHPDLMDNHDGIDIRAFEKGDLCQVNAVADGEIALVSVDQFGGQYTDVKHANGYRTRYLHGENQLYPNVQGTRVTRGSFIFTMSNTGFKGAHHLHFGLFLNGVAIDPQLQDNFGYLGGDYDANYLPSYPVDLENTIYNITKTY</sequence>
<dbReference type="Pfam" id="PF18885">
    <property type="entry name" value="DUF5648"/>
    <property type="match status" value="2"/>
</dbReference>
<dbReference type="InterPro" id="IPR047589">
    <property type="entry name" value="DUF11_rpt"/>
</dbReference>
<evidence type="ECO:0000313" key="5">
    <source>
        <dbReference type="EMBL" id="MCA9386834.1"/>
    </source>
</evidence>
<feature type="domain" description="DUF5648" evidence="4">
    <location>
        <begin position="1339"/>
        <end position="1385"/>
    </location>
</feature>
<dbReference type="InterPro" id="IPR043708">
    <property type="entry name" value="DUF5648"/>
</dbReference>
<dbReference type="Proteomes" id="UP000714915">
    <property type="component" value="Unassembled WGS sequence"/>
</dbReference>
<dbReference type="Pfam" id="PF01345">
    <property type="entry name" value="DUF11"/>
    <property type="match status" value="1"/>
</dbReference>
<dbReference type="NCBIfam" id="TIGR01451">
    <property type="entry name" value="B_ant_repeat"/>
    <property type="match status" value="1"/>
</dbReference>
<dbReference type="Gene3D" id="2.70.70.10">
    <property type="entry name" value="Glucose Permease (Domain IIA)"/>
    <property type="match status" value="2"/>
</dbReference>
<dbReference type="InterPro" id="IPR011055">
    <property type="entry name" value="Dup_hybrid_motif"/>
</dbReference>
<dbReference type="PANTHER" id="PTHR21666:SF270">
    <property type="entry name" value="MUREIN HYDROLASE ACTIVATOR ENVC"/>
    <property type="match status" value="1"/>
</dbReference>
<dbReference type="InterPro" id="IPR050570">
    <property type="entry name" value="Cell_wall_metabolism_enzyme"/>
</dbReference>
<protein>
    <submittedName>
        <fullName evidence="5">Peptidoglycan DD-metalloendopeptidase family protein</fullName>
    </submittedName>
</protein>
<evidence type="ECO:0000313" key="6">
    <source>
        <dbReference type="Proteomes" id="UP000714915"/>
    </source>
</evidence>
<dbReference type="PANTHER" id="PTHR21666">
    <property type="entry name" value="PEPTIDASE-RELATED"/>
    <property type="match status" value="1"/>
</dbReference>
<comment type="caution">
    <text evidence="5">The sequence shown here is derived from an EMBL/GenBank/DDBJ whole genome shotgun (WGS) entry which is preliminary data.</text>
</comment>
<dbReference type="Pfam" id="PF01551">
    <property type="entry name" value="Peptidase_M23"/>
    <property type="match status" value="2"/>
</dbReference>
<gene>
    <name evidence="5" type="ORF">KC669_02245</name>
</gene>
<evidence type="ECO:0000259" key="3">
    <source>
        <dbReference type="Pfam" id="PF01551"/>
    </source>
</evidence>
<evidence type="ECO:0000256" key="1">
    <source>
        <dbReference type="SAM" id="SignalP"/>
    </source>
</evidence>
<dbReference type="InterPro" id="IPR001434">
    <property type="entry name" value="OmcB-like_DUF11"/>
</dbReference>